<dbReference type="PANTHER" id="PTHR43022:SF1">
    <property type="entry name" value="PROTEIN SMF"/>
    <property type="match status" value="1"/>
</dbReference>
<reference evidence="3 4" key="1">
    <citation type="journal article" date="2016" name="Environ. Microbiol.">
        <title>Genomic resolution of a cold subsurface aquifer community provides metabolic insights for novel microbes adapted to high CO concentrations.</title>
        <authorList>
            <person name="Probst A.J."/>
            <person name="Castelle C.J."/>
            <person name="Singh A."/>
            <person name="Brown C.T."/>
            <person name="Anantharaman K."/>
            <person name="Sharon I."/>
            <person name="Hug L.A."/>
            <person name="Burstein D."/>
            <person name="Emerson J.B."/>
            <person name="Thomas B.C."/>
            <person name="Banfield J.F."/>
        </authorList>
    </citation>
    <scope>NUCLEOTIDE SEQUENCE [LARGE SCALE GENOMIC DNA]</scope>
    <source>
        <strain evidence="3">CG2_30_35_20</strain>
    </source>
</reference>
<dbReference type="EMBL" id="MNZO01000046">
    <property type="protein sequence ID" value="OIP86650.1"/>
    <property type="molecule type" value="Genomic_DNA"/>
</dbReference>
<dbReference type="PANTHER" id="PTHR43022">
    <property type="entry name" value="PROTEIN SMF"/>
    <property type="match status" value="1"/>
</dbReference>
<dbReference type="InterPro" id="IPR057666">
    <property type="entry name" value="DrpA_SLOG"/>
</dbReference>
<sequence>MNIQKNWPIKTIEKADFPEQLKRITNCPKKLNYRGIWNNKIFDKSIAIVGSRRMSQYGKWVVEKFVPELVAHKFAIISGFMYGVDTTAHKETLGCGGVTVAVLGGGLNVFTPSENEKIYWEILEHGGLIISEYDNDFLPTLWSFPQRNRIVSGLSKDGVIVIEATMKSGSLITARLATEQGKKLYAVPGPINYSLSVGVNYLIKEKGAIMATSPEDITTKKLSIYQLSIDNYDPLEKEIIKYLIIEPLTTDELAKKLGKNISLISQKLMIMSMENKITEDLAKWRTI</sequence>
<dbReference type="InterPro" id="IPR003488">
    <property type="entry name" value="DprA"/>
</dbReference>
<dbReference type="Proteomes" id="UP000182344">
    <property type="component" value="Unassembled WGS sequence"/>
</dbReference>
<accession>A0A1J5HXY2</accession>
<evidence type="ECO:0000259" key="2">
    <source>
        <dbReference type="Pfam" id="PF02481"/>
    </source>
</evidence>
<dbReference type="GO" id="GO:0009294">
    <property type="term" value="P:DNA-mediated transformation"/>
    <property type="evidence" value="ECO:0007669"/>
    <property type="project" value="InterPro"/>
</dbReference>
<dbReference type="STRING" id="1805376.AUK05_03190"/>
<evidence type="ECO:0000256" key="1">
    <source>
        <dbReference type="ARBA" id="ARBA00006525"/>
    </source>
</evidence>
<dbReference type="NCBIfam" id="TIGR00732">
    <property type="entry name" value="dprA"/>
    <property type="match status" value="1"/>
</dbReference>
<feature type="domain" description="Smf/DprA SLOG" evidence="2">
    <location>
        <begin position="11"/>
        <end position="219"/>
    </location>
</feature>
<dbReference type="SUPFAM" id="SSF102405">
    <property type="entry name" value="MCP/YpsA-like"/>
    <property type="match status" value="1"/>
</dbReference>
<comment type="caution">
    <text evidence="3">The sequence shown here is derived from an EMBL/GenBank/DDBJ whole genome shotgun (WGS) entry which is preliminary data.</text>
</comment>
<protein>
    <submittedName>
        <fullName evidence="3">DNA protecting protein DprA</fullName>
    </submittedName>
</protein>
<comment type="similarity">
    <text evidence="1">Belongs to the DprA/Smf family.</text>
</comment>
<proteinExistence type="inferred from homology"/>
<gene>
    <name evidence="3" type="ORF">AUK05_03190</name>
</gene>
<dbReference type="Gene3D" id="3.40.50.450">
    <property type="match status" value="1"/>
</dbReference>
<organism evidence="3 4">
    <name type="scientific">Candidatus Shapirobacteria bacterium CG2_30_35_20</name>
    <dbReference type="NCBI Taxonomy" id="1805376"/>
    <lineage>
        <taxon>Bacteria</taxon>
        <taxon>Candidatus Shapironibacteriota</taxon>
    </lineage>
</organism>
<evidence type="ECO:0000313" key="4">
    <source>
        <dbReference type="Proteomes" id="UP000182344"/>
    </source>
</evidence>
<dbReference type="Pfam" id="PF02481">
    <property type="entry name" value="DNA_processg_A"/>
    <property type="match status" value="1"/>
</dbReference>
<evidence type="ECO:0000313" key="3">
    <source>
        <dbReference type="EMBL" id="OIP86650.1"/>
    </source>
</evidence>
<name>A0A1J5HXY2_9BACT</name>
<dbReference type="AlphaFoldDB" id="A0A1J5HXY2"/>